<dbReference type="PANTHER" id="PTHR42685:SF22">
    <property type="entry name" value="CONDITIONED MEDIUM FACTOR RECEPTOR 1"/>
    <property type="match status" value="1"/>
</dbReference>
<dbReference type="STRING" id="39841.SAMN05660836_01562"/>
<organism evidence="1 2">
    <name type="scientific">Thermodesulforhabdus norvegica</name>
    <dbReference type="NCBI Taxonomy" id="39841"/>
    <lineage>
        <taxon>Bacteria</taxon>
        <taxon>Pseudomonadati</taxon>
        <taxon>Thermodesulfobacteriota</taxon>
        <taxon>Syntrophobacteria</taxon>
        <taxon>Syntrophobacterales</taxon>
        <taxon>Thermodesulforhabdaceae</taxon>
        <taxon>Thermodesulforhabdus</taxon>
    </lineage>
</organism>
<reference evidence="1 2" key="1">
    <citation type="submission" date="2016-10" db="EMBL/GenBank/DDBJ databases">
        <authorList>
            <person name="de Groot N.N."/>
        </authorList>
    </citation>
    <scope>NUCLEOTIDE SEQUENCE [LARGE SCALE GENOMIC DNA]</scope>
    <source>
        <strain evidence="1 2">DSM 9990</strain>
    </source>
</reference>
<evidence type="ECO:0000313" key="1">
    <source>
        <dbReference type="EMBL" id="SFM81106.1"/>
    </source>
</evidence>
<dbReference type="PANTHER" id="PTHR42685">
    <property type="entry name" value="GERANYLGERANYL DIPHOSPHATE REDUCTASE"/>
    <property type="match status" value="1"/>
</dbReference>
<gene>
    <name evidence="1" type="ORF">SAMN05660836_01562</name>
</gene>
<dbReference type="PRINTS" id="PR00420">
    <property type="entry name" value="RNGMNOXGNASE"/>
</dbReference>
<dbReference type="Gene3D" id="3.30.9.10">
    <property type="entry name" value="D-Amino Acid Oxidase, subunit A, domain 2"/>
    <property type="match status" value="1"/>
</dbReference>
<name>A0A1I4TWE0_9BACT</name>
<dbReference type="RefSeq" id="WP_093394776.1">
    <property type="nucleotide sequence ID" value="NZ_FOUU01000004.1"/>
</dbReference>
<keyword evidence="2" id="KW-1185">Reference proteome</keyword>
<dbReference type="EMBL" id="FOUU01000004">
    <property type="protein sequence ID" value="SFM81106.1"/>
    <property type="molecule type" value="Genomic_DNA"/>
</dbReference>
<protein>
    <submittedName>
        <fullName evidence="1">Dehydrogenase (Flavoprotein)</fullName>
    </submittedName>
</protein>
<sequence>MAAGICVVGGSVAGLFAAKMLAMKGFPVDLYDSGDLLEPAGRTLIVTSDFLKTPDCGFSFIIRNYIHSFQLISPNNSVNIPLREPDLVVNRADLVKYLLKEARQAGVRIYVSHRLITAVRTAGGISLQFSDGENEKSVCYGKVIGADGVYSTLARTFGCNGYKKVALLQFPVKLPRDQPSHVTRVWFDRDITPFFVWLIPETPLTGVVGIIAPTMAEARRGLEKFLGGAGLSQEGPPQLGEVPLPPIYPVPPLSWNPRDVFFVGDAAAQVKATTVGGVVTGIKGAIAACKAIVTGRNYRLIALPLWRELLIHSVIQRLLEQCGNEDYDFMLTSLNKYGLRVLSKYPRDRLFQILPLIASSQPNWIILACRLLIKASGISGIKPLLPSVSQERKQYS</sequence>
<dbReference type="Proteomes" id="UP000199611">
    <property type="component" value="Unassembled WGS sequence"/>
</dbReference>
<dbReference type="InterPro" id="IPR036188">
    <property type="entry name" value="FAD/NAD-bd_sf"/>
</dbReference>
<dbReference type="InterPro" id="IPR050407">
    <property type="entry name" value="Geranylgeranyl_reductase"/>
</dbReference>
<accession>A0A1I4TWE0</accession>
<proteinExistence type="predicted"/>
<dbReference type="Gene3D" id="3.50.50.60">
    <property type="entry name" value="FAD/NAD(P)-binding domain"/>
    <property type="match status" value="1"/>
</dbReference>
<dbReference type="OrthoDB" id="9762921at2"/>
<dbReference type="AlphaFoldDB" id="A0A1I4TWE0"/>
<evidence type="ECO:0000313" key="2">
    <source>
        <dbReference type="Proteomes" id="UP000199611"/>
    </source>
</evidence>
<dbReference type="SUPFAM" id="SSF51905">
    <property type="entry name" value="FAD/NAD(P)-binding domain"/>
    <property type="match status" value="1"/>
</dbReference>